<comment type="caution">
    <text evidence="2">The sequence shown here is derived from an EMBL/GenBank/DDBJ whole genome shotgun (WGS) entry which is preliminary data.</text>
</comment>
<dbReference type="Proteomes" id="UP000298111">
    <property type="component" value="Unassembled WGS sequence"/>
</dbReference>
<reference evidence="2 3" key="1">
    <citation type="submission" date="2018-10" db="EMBL/GenBank/DDBJ databases">
        <title>Isolation of pseudouridimycin from Streptomyces albus DSM 40763.</title>
        <authorList>
            <person name="Rosenqvist P."/>
            <person name="Metsae-Ketelae M."/>
            <person name="Virta P."/>
        </authorList>
    </citation>
    <scope>NUCLEOTIDE SEQUENCE [LARGE SCALE GENOMIC DNA]</scope>
    <source>
        <strain evidence="2 3">DSM 40763</strain>
    </source>
</reference>
<accession>A0A6C1C1P4</accession>
<dbReference type="GeneID" id="75184315"/>
<gene>
    <name evidence="2" type="ORF">D8771_01820</name>
</gene>
<dbReference type="Gene3D" id="3.40.47.10">
    <property type="match status" value="2"/>
</dbReference>
<dbReference type="InterPro" id="IPR016039">
    <property type="entry name" value="Thiolase-like"/>
</dbReference>
<sequence>MSGLHLLGCGSALPGEPVGNERLADRLGLSSAWVETFIGTRTRHFAVDLDSGRVRWTLEDLCTDAADRALADAGTEASEVAFVVLATATPDALMPTVAALLADRLGLDGAAAYQIQSGCSGALQALALADALLAARPDRVGLVVGGDVCSKHLDLDQDFHRLPPDALVNHVLFGDGAGAVVVGGRPRPGSRAVLGHIEHRLAGPGLPPGQRVEWYGTAELSGALRSGTPPGPAVTEDYKAVEHRVPLLARAERDDLLAASGWPPETVGHLLPPQLSGRMTARLASELRAGFEWEPVSCVAETGNNGNALVLLQLERLLPKLDPGRRALVLAVESSKWIRAGCTVEAPHG</sequence>
<dbReference type="SUPFAM" id="SSF53901">
    <property type="entry name" value="Thiolase-like"/>
    <property type="match status" value="2"/>
</dbReference>
<organism evidence="2 3">
    <name type="scientific">Streptomyces albus</name>
    <dbReference type="NCBI Taxonomy" id="1888"/>
    <lineage>
        <taxon>Bacteria</taxon>
        <taxon>Bacillati</taxon>
        <taxon>Actinomycetota</taxon>
        <taxon>Actinomycetes</taxon>
        <taxon>Kitasatosporales</taxon>
        <taxon>Streptomycetaceae</taxon>
        <taxon>Streptomyces</taxon>
    </lineage>
</organism>
<name>A0A6C1C1P4_9ACTN</name>
<dbReference type="InterPro" id="IPR013751">
    <property type="entry name" value="ACP_syn_III_N"/>
</dbReference>
<proteinExistence type="predicted"/>
<evidence type="ECO:0000313" key="2">
    <source>
        <dbReference type="EMBL" id="TGG89654.1"/>
    </source>
</evidence>
<evidence type="ECO:0000256" key="1">
    <source>
        <dbReference type="ARBA" id="ARBA00022490"/>
    </source>
</evidence>
<keyword evidence="1" id="KW-0963">Cytoplasm</keyword>
<dbReference type="EMBL" id="RCIY01000002">
    <property type="protein sequence ID" value="TGG89654.1"/>
    <property type="molecule type" value="Genomic_DNA"/>
</dbReference>
<evidence type="ECO:0000313" key="3">
    <source>
        <dbReference type="Proteomes" id="UP000298111"/>
    </source>
</evidence>
<dbReference type="GO" id="GO:0004315">
    <property type="term" value="F:3-oxoacyl-[acyl-carrier-protein] synthase activity"/>
    <property type="evidence" value="ECO:0007669"/>
    <property type="project" value="InterPro"/>
</dbReference>
<dbReference type="PANTHER" id="PTHR34069">
    <property type="entry name" value="3-OXOACYL-[ACYL-CARRIER-PROTEIN] SYNTHASE 3"/>
    <property type="match status" value="1"/>
</dbReference>
<dbReference type="GO" id="GO:0044550">
    <property type="term" value="P:secondary metabolite biosynthetic process"/>
    <property type="evidence" value="ECO:0007669"/>
    <property type="project" value="TreeGrafter"/>
</dbReference>
<dbReference type="PANTHER" id="PTHR34069:SF2">
    <property type="entry name" value="BETA-KETOACYL-[ACYL-CARRIER-PROTEIN] SYNTHASE III"/>
    <property type="match status" value="1"/>
</dbReference>
<protein>
    <submittedName>
        <fullName evidence="2">3-oxoacyl-ACP synthase</fullName>
    </submittedName>
</protein>
<dbReference type="AlphaFoldDB" id="A0A6C1C1P4"/>
<dbReference type="GO" id="GO:0006633">
    <property type="term" value="P:fatty acid biosynthetic process"/>
    <property type="evidence" value="ECO:0007669"/>
    <property type="project" value="InterPro"/>
</dbReference>
<dbReference type="RefSeq" id="WP_016468344.1">
    <property type="nucleotide sequence ID" value="NZ_BNEJ01000017.1"/>
</dbReference>
<dbReference type="Pfam" id="PF08545">
    <property type="entry name" value="ACP_syn_III"/>
    <property type="match status" value="1"/>
</dbReference>